<protein>
    <recommendedName>
        <fullName evidence="4">DUF2157 domain-containing protein</fullName>
    </recommendedName>
</protein>
<keyword evidence="1" id="KW-0812">Transmembrane</keyword>
<feature type="transmembrane region" description="Helical" evidence="1">
    <location>
        <begin position="175"/>
        <end position="192"/>
    </location>
</feature>
<feature type="transmembrane region" description="Helical" evidence="1">
    <location>
        <begin position="364"/>
        <end position="385"/>
    </location>
</feature>
<name>A0A944QU68_9GAMM</name>
<reference evidence="2 3" key="1">
    <citation type="submission" date="2021-05" db="EMBL/GenBank/DDBJ databases">
        <title>Genetic and Functional Diversity in Clade A Lucinid endosymbionts from the Bahamas.</title>
        <authorList>
            <person name="Giani N.M."/>
            <person name="Engel A.S."/>
            <person name="Campbell B.J."/>
        </authorList>
    </citation>
    <scope>NUCLEOTIDE SEQUENCE [LARGE SCALE GENOMIC DNA]</scope>
    <source>
        <strain evidence="2">LUC16012Gg_MoonRockCtena</strain>
    </source>
</reference>
<feature type="transmembrane region" description="Helical" evidence="1">
    <location>
        <begin position="12"/>
        <end position="35"/>
    </location>
</feature>
<feature type="transmembrane region" description="Helical" evidence="1">
    <location>
        <begin position="123"/>
        <end position="146"/>
    </location>
</feature>
<feature type="transmembrane region" description="Helical" evidence="1">
    <location>
        <begin position="316"/>
        <end position="332"/>
    </location>
</feature>
<accession>A0A944QU68</accession>
<dbReference type="AlphaFoldDB" id="A0A944QU68"/>
<proteinExistence type="predicted"/>
<evidence type="ECO:0000313" key="3">
    <source>
        <dbReference type="Proteomes" id="UP000770889"/>
    </source>
</evidence>
<comment type="caution">
    <text evidence="2">The sequence shown here is derived from an EMBL/GenBank/DDBJ whole genome shotgun (WGS) entry which is preliminary data.</text>
</comment>
<feature type="transmembrane region" description="Helical" evidence="1">
    <location>
        <begin position="80"/>
        <end position="103"/>
    </location>
</feature>
<feature type="transmembrane region" description="Helical" evidence="1">
    <location>
        <begin position="391"/>
        <end position="409"/>
    </location>
</feature>
<feature type="transmembrane region" description="Helical" evidence="1">
    <location>
        <begin position="204"/>
        <end position="224"/>
    </location>
</feature>
<dbReference type="Proteomes" id="UP000770889">
    <property type="component" value="Unassembled WGS sequence"/>
</dbReference>
<keyword evidence="1" id="KW-0472">Membrane</keyword>
<feature type="transmembrane region" description="Helical" evidence="1">
    <location>
        <begin position="230"/>
        <end position="248"/>
    </location>
</feature>
<dbReference type="EMBL" id="JAHHGM010000020">
    <property type="protein sequence ID" value="MBT2990738.1"/>
    <property type="molecule type" value="Genomic_DNA"/>
</dbReference>
<gene>
    <name evidence="2" type="ORF">KME65_17415</name>
</gene>
<evidence type="ECO:0008006" key="4">
    <source>
        <dbReference type="Google" id="ProtNLM"/>
    </source>
</evidence>
<evidence type="ECO:0000313" key="2">
    <source>
        <dbReference type="EMBL" id="MBT2990738.1"/>
    </source>
</evidence>
<organism evidence="2 3">
    <name type="scientific">Candidatus Thiodiazotropha taylori</name>
    <dbReference type="NCBI Taxonomy" id="2792791"/>
    <lineage>
        <taxon>Bacteria</taxon>
        <taxon>Pseudomonadati</taxon>
        <taxon>Pseudomonadota</taxon>
        <taxon>Gammaproteobacteria</taxon>
        <taxon>Chromatiales</taxon>
        <taxon>Sedimenticolaceae</taxon>
        <taxon>Candidatus Thiodiazotropha</taxon>
    </lineage>
</organism>
<evidence type="ECO:0000256" key="1">
    <source>
        <dbReference type="SAM" id="Phobius"/>
    </source>
</evidence>
<feature type="transmembrane region" description="Helical" evidence="1">
    <location>
        <begin position="338"/>
        <end position="357"/>
    </location>
</feature>
<sequence length="425" mass="46544">MGGWQTAISRYLDVSTVLRLLGGGLTVIAIVLFLFQRWDDASDLLRYGMILGETLILTLLGFATSILLQEQKSARVFLGLSLVSTSAVFTILGAMIYSQVQWFPAVANLPDFAFWRVDSLNTVMLLLAGSFVILGGQSLLGFSVLVRPASRRLSLLLMLNVVLLLLPIRDMGITTLLVAPALLFSFHNLSRLRRTLPAMRTGEGFVAGILVLLPLIIMIGRGAYLYAMDAMAFGTIGLLIYLILRQLALSFTAMIRFRNALEIMSMLPALMTALYFTQVLDGIVPQMGHWLVVLFAVIVCGFLLDLAKRAVTGREYYFRAIFYLGLAVAIIEEGIWPGVTTALFATALSGAVLLYSYGADESSLLKLSLLTLIGSMVLLSSELLVTFDLGIWLSLAILGMLTIVLSATVERYGKQIISLVHRLKT</sequence>
<feature type="transmembrane region" description="Helical" evidence="1">
    <location>
        <begin position="260"/>
        <end position="277"/>
    </location>
</feature>
<feature type="transmembrane region" description="Helical" evidence="1">
    <location>
        <begin position="283"/>
        <end position="304"/>
    </location>
</feature>
<keyword evidence="1" id="KW-1133">Transmembrane helix</keyword>
<feature type="transmembrane region" description="Helical" evidence="1">
    <location>
        <begin position="153"/>
        <end position="169"/>
    </location>
</feature>
<feature type="transmembrane region" description="Helical" evidence="1">
    <location>
        <begin position="47"/>
        <end position="68"/>
    </location>
</feature>